<keyword evidence="1" id="KW-1133">Transmembrane helix</keyword>
<keyword evidence="1" id="KW-0472">Membrane</keyword>
<feature type="transmembrane region" description="Helical" evidence="1">
    <location>
        <begin position="29"/>
        <end position="52"/>
    </location>
</feature>
<proteinExistence type="predicted"/>
<evidence type="ECO:0000313" key="3">
    <source>
        <dbReference type="Proteomes" id="UP000320735"/>
    </source>
</evidence>
<gene>
    <name evidence="2" type="ORF">CA54_47660</name>
</gene>
<name>A0A5C6BGF4_9PLAN</name>
<dbReference type="Proteomes" id="UP000320735">
    <property type="component" value="Unassembled WGS sequence"/>
</dbReference>
<dbReference type="EMBL" id="SJPP01000002">
    <property type="protein sequence ID" value="TWU09524.1"/>
    <property type="molecule type" value="Genomic_DNA"/>
</dbReference>
<sequence length="158" mass="17691">MNIHQSSESTFPDTLLPQQVDLHELKRRMLITTGKVCVYYAGLHFLCWFLAFAIEPFRFTFYTYHSLVALLIALVRLTPVNSLFTYGLVTLPVVTGCVHMLVVGAGGLLGGRYALRHDPSRVTRGVYRGGIAALAILVLVNALTSFCLWYFHINLTDL</sequence>
<reference evidence="2 3" key="1">
    <citation type="submission" date="2019-02" db="EMBL/GenBank/DDBJ databases">
        <title>Deep-cultivation of Planctomycetes and their phenomic and genomic characterization uncovers novel biology.</title>
        <authorList>
            <person name="Wiegand S."/>
            <person name="Jogler M."/>
            <person name="Boedeker C."/>
            <person name="Pinto D."/>
            <person name="Vollmers J."/>
            <person name="Rivas-Marin E."/>
            <person name="Kohn T."/>
            <person name="Peeters S.H."/>
            <person name="Heuer A."/>
            <person name="Rast P."/>
            <person name="Oberbeckmann S."/>
            <person name="Bunk B."/>
            <person name="Jeske O."/>
            <person name="Meyerdierks A."/>
            <person name="Storesund J.E."/>
            <person name="Kallscheuer N."/>
            <person name="Luecker S."/>
            <person name="Lage O.M."/>
            <person name="Pohl T."/>
            <person name="Merkel B.J."/>
            <person name="Hornburger P."/>
            <person name="Mueller R.-W."/>
            <person name="Bruemmer F."/>
            <person name="Labrenz M."/>
            <person name="Spormann A.M."/>
            <person name="Op Den Camp H."/>
            <person name="Overmann J."/>
            <person name="Amann R."/>
            <person name="Jetten M.S.M."/>
            <person name="Mascher T."/>
            <person name="Medema M.H."/>
            <person name="Devos D.P."/>
            <person name="Kaster A.-K."/>
            <person name="Ovreas L."/>
            <person name="Rohde M."/>
            <person name="Galperin M.Y."/>
            <person name="Jogler C."/>
        </authorList>
    </citation>
    <scope>NUCLEOTIDE SEQUENCE [LARGE SCALE GENOMIC DNA]</scope>
    <source>
        <strain evidence="2 3">CA54</strain>
    </source>
</reference>
<dbReference type="RefSeq" id="WP_146373208.1">
    <property type="nucleotide sequence ID" value="NZ_SJPP01000002.1"/>
</dbReference>
<keyword evidence="3" id="KW-1185">Reference proteome</keyword>
<feature type="transmembrane region" description="Helical" evidence="1">
    <location>
        <begin position="130"/>
        <end position="151"/>
    </location>
</feature>
<evidence type="ECO:0000313" key="2">
    <source>
        <dbReference type="EMBL" id="TWU09524.1"/>
    </source>
</evidence>
<keyword evidence="1" id="KW-0812">Transmembrane</keyword>
<comment type="caution">
    <text evidence="2">The sequence shown here is derived from an EMBL/GenBank/DDBJ whole genome shotgun (WGS) entry which is preliminary data.</text>
</comment>
<evidence type="ECO:0000256" key="1">
    <source>
        <dbReference type="SAM" id="Phobius"/>
    </source>
</evidence>
<feature type="transmembrane region" description="Helical" evidence="1">
    <location>
        <begin position="83"/>
        <end position="109"/>
    </location>
</feature>
<protein>
    <submittedName>
        <fullName evidence="2">Uncharacterized protein</fullName>
    </submittedName>
</protein>
<organism evidence="2 3">
    <name type="scientific">Symmachiella macrocystis</name>
    <dbReference type="NCBI Taxonomy" id="2527985"/>
    <lineage>
        <taxon>Bacteria</taxon>
        <taxon>Pseudomonadati</taxon>
        <taxon>Planctomycetota</taxon>
        <taxon>Planctomycetia</taxon>
        <taxon>Planctomycetales</taxon>
        <taxon>Planctomycetaceae</taxon>
        <taxon>Symmachiella</taxon>
    </lineage>
</organism>
<dbReference type="AlphaFoldDB" id="A0A5C6BGF4"/>
<accession>A0A5C6BGF4</accession>